<dbReference type="InterPro" id="IPR025261">
    <property type="entry name" value="Atos-like_cons_dom"/>
</dbReference>
<dbReference type="SMART" id="SM01177">
    <property type="entry name" value="DUF4210"/>
    <property type="match status" value="1"/>
</dbReference>
<dbReference type="Proteomes" id="UP000016932">
    <property type="component" value="Unassembled WGS sequence"/>
</dbReference>
<name>M2Z8N2_PSEFD</name>
<dbReference type="eggNOG" id="KOG2306">
    <property type="taxonomic scope" value="Eukaryota"/>
</dbReference>
<evidence type="ECO:0000259" key="2">
    <source>
        <dbReference type="SMART" id="SM01177"/>
    </source>
</evidence>
<feature type="region of interest" description="Disordered" evidence="1">
    <location>
        <begin position="112"/>
        <end position="156"/>
    </location>
</feature>
<evidence type="ECO:0000256" key="1">
    <source>
        <dbReference type="SAM" id="MobiDB-lite"/>
    </source>
</evidence>
<dbReference type="AlphaFoldDB" id="M2Z8N2"/>
<feature type="region of interest" description="Disordered" evidence="1">
    <location>
        <begin position="1"/>
        <end position="96"/>
    </location>
</feature>
<feature type="non-terminal residue" evidence="3">
    <location>
        <position position="1"/>
    </location>
</feature>
<keyword evidence="4" id="KW-1185">Reference proteome</keyword>
<feature type="compositionally biased region" description="Polar residues" evidence="1">
    <location>
        <begin position="184"/>
        <end position="196"/>
    </location>
</feature>
<dbReference type="KEGG" id="pfj:MYCFIDRAFT_116026"/>
<dbReference type="VEuPathDB" id="FungiDB:MYCFIDRAFT_116026"/>
<dbReference type="PANTHER" id="PTHR13199">
    <property type="entry name" value="GH03947P"/>
    <property type="match status" value="1"/>
</dbReference>
<dbReference type="Pfam" id="PF13889">
    <property type="entry name" value="Chromosome_seg"/>
    <property type="match status" value="1"/>
</dbReference>
<reference evidence="3 4" key="1">
    <citation type="journal article" date="2012" name="PLoS Pathog.">
        <title>Diverse lifestyles and strategies of plant pathogenesis encoded in the genomes of eighteen Dothideomycetes fungi.</title>
        <authorList>
            <person name="Ohm R.A."/>
            <person name="Feau N."/>
            <person name="Henrissat B."/>
            <person name="Schoch C.L."/>
            <person name="Horwitz B.A."/>
            <person name="Barry K.W."/>
            <person name="Condon B.J."/>
            <person name="Copeland A.C."/>
            <person name="Dhillon B."/>
            <person name="Glaser F."/>
            <person name="Hesse C.N."/>
            <person name="Kosti I."/>
            <person name="LaButti K."/>
            <person name="Lindquist E.A."/>
            <person name="Lucas S."/>
            <person name="Salamov A.A."/>
            <person name="Bradshaw R.E."/>
            <person name="Ciuffetti L."/>
            <person name="Hamelin R.C."/>
            <person name="Kema G.H.J."/>
            <person name="Lawrence C."/>
            <person name="Scott J.A."/>
            <person name="Spatafora J.W."/>
            <person name="Turgeon B.G."/>
            <person name="de Wit P.J.G.M."/>
            <person name="Zhong S."/>
            <person name="Goodwin S.B."/>
            <person name="Grigoriev I.V."/>
        </authorList>
    </citation>
    <scope>NUCLEOTIDE SEQUENCE [LARGE SCALE GENOMIC DNA]</scope>
    <source>
        <strain evidence="3 4">CIRAD86</strain>
    </source>
</reference>
<dbReference type="RefSeq" id="XP_007923525.1">
    <property type="nucleotide sequence ID" value="XM_007925334.1"/>
</dbReference>
<evidence type="ECO:0000313" key="4">
    <source>
        <dbReference type="Proteomes" id="UP000016932"/>
    </source>
</evidence>
<evidence type="ECO:0000313" key="3">
    <source>
        <dbReference type="EMBL" id="EME86145.1"/>
    </source>
</evidence>
<sequence>SPGTPQDNQSVGLQIERPRSALHRGDFRDKEQTESSFERFGSCTAAVREEPAPAFSTSPVAPWHPGFPAGAYKQPRNDISALPPEDGVPIPRPARYRATSNASLAASFVYKPPTSPLVQSSRPDTPEPPARLSSRSPDKSRRHTFSPQSFHRFQSALDDATSARVIPSLRSEKTFPYQAHQPRRSLNNTPYSSMPQTPVAALRRPSFSMESPLHHAPMVGSYEESILRGRMSTTPSKPLNFVAQIGVLGKGNCKSNLRCPPHVQVPFPAVFYSYGTATKTSSASDQPSPYVGLVDLENNIPSPDQAQNERRQQRSHLALSNEGSRASSPSRENGSGPEARRRRRQKAKRRSGSPKAPPGGSYRIPQQGQLQIVIKNPNKTAVKLFLVPYDFSDMEPGQKTFLRQRSYSAGPIVDMPLSSRTNLGTDRPEAALNATDDPNDRPMLRYLVHLHVCCPSKGRYFLYKSIRVVFANRVPDGKERLRNEIQMPEPRYSAYKPGRDSN</sequence>
<feature type="region of interest" description="Disordered" evidence="1">
    <location>
        <begin position="279"/>
        <end position="366"/>
    </location>
</feature>
<organism evidence="3 4">
    <name type="scientific">Pseudocercospora fijiensis (strain CIRAD86)</name>
    <name type="common">Black leaf streak disease fungus</name>
    <name type="synonym">Mycosphaerella fijiensis</name>
    <dbReference type="NCBI Taxonomy" id="383855"/>
    <lineage>
        <taxon>Eukaryota</taxon>
        <taxon>Fungi</taxon>
        <taxon>Dikarya</taxon>
        <taxon>Ascomycota</taxon>
        <taxon>Pezizomycotina</taxon>
        <taxon>Dothideomycetes</taxon>
        <taxon>Dothideomycetidae</taxon>
        <taxon>Mycosphaerellales</taxon>
        <taxon>Mycosphaerellaceae</taxon>
        <taxon>Pseudocercospora</taxon>
    </lineage>
</organism>
<dbReference type="STRING" id="383855.M2Z8N2"/>
<feature type="compositionally biased region" description="Basic residues" evidence="1">
    <location>
        <begin position="340"/>
        <end position="352"/>
    </location>
</feature>
<feature type="region of interest" description="Disordered" evidence="1">
    <location>
        <begin position="172"/>
        <end position="197"/>
    </location>
</feature>
<protein>
    <recommendedName>
        <fullName evidence="2">Atos-like conserved domain-containing protein</fullName>
    </recommendedName>
</protein>
<dbReference type="PANTHER" id="PTHR13199:SF11">
    <property type="entry name" value="PROTEIN ATOSSA"/>
    <property type="match status" value="1"/>
</dbReference>
<proteinExistence type="predicted"/>
<feature type="non-terminal residue" evidence="3">
    <location>
        <position position="502"/>
    </location>
</feature>
<dbReference type="OrthoDB" id="8625101at2759"/>
<dbReference type="InterPro" id="IPR033473">
    <property type="entry name" value="Atos-like_C"/>
</dbReference>
<feature type="compositionally biased region" description="Polar residues" evidence="1">
    <location>
        <begin position="321"/>
        <end position="333"/>
    </location>
</feature>
<gene>
    <name evidence="3" type="ORF">MYCFIDRAFT_116026</name>
</gene>
<dbReference type="HOGENOM" id="CLU_010290_0_0_1"/>
<dbReference type="Pfam" id="PF13915">
    <property type="entry name" value="DUF4210"/>
    <property type="match status" value="1"/>
</dbReference>
<accession>M2Z8N2</accession>
<feature type="compositionally biased region" description="Polar residues" evidence="1">
    <location>
        <begin position="1"/>
        <end position="12"/>
    </location>
</feature>
<dbReference type="GeneID" id="19330297"/>
<feature type="domain" description="Atos-like conserved" evidence="2">
    <location>
        <begin position="218"/>
        <end position="291"/>
    </location>
</feature>
<dbReference type="InterPro" id="IPR051506">
    <property type="entry name" value="ATOS_Transcription_Regulators"/>
</dbReference>
<feature type="compositionally biased region" description="Basic and acidic residues" evidence="1">
    <location>
        <begin position="16"/>
        <end position="37"/>
    </location>
</feature>
<dbReference type="EMBL" id="KB446556">
    <property type="protein sequence ID" value="EME86145.1"/>
    <property type="molecule type" value="Genomic_DNA"/>
</dbReference>